<dbReference type="Pfam" id="PF12680">
    <property type="entry name" value="SnoaL_2"/>
    <property type="match status" value="1"/>
</dbReference>
<dbReference type="Gene3D" id="3.10.450.50">
    <property type="match status" value="1"/>
</dbReference>
<evidence type="ECO:0000313" key="3">
    <source>
        <dbReference type="Proteomes" id="UP001597182"/>
    </source>
</evidence>
<dbReference type="SUPFAM" id="SSF54427">
    <property type="entry name" value="NTF2-like"/>
    <property type="match status" value="1"/>
</dbReference>
<dbReference type="InterPro" id="IPR032710">
    <property type="entry name" value="NTF2-like_dom_sf"/>
</dbReference>
<name>A0ABW3V9I5_9PSEU</name>
<keyword evidence="3" id="KW-1185">Reference proteome</keyword>
<evidence type="ECO:0000313" key="2">
    <source>
        <dbReference type="EMBL" id="MFD1231752.1"/>
    </source>
</evidence>
<proteinExistence type="predicted"/>
<evidence type="ECO:0000259" key="1">
    <source>
        <dbReference type="Pfam" id="PF12680"/>
    </source>
</evidence>
<dbReference type="EMBL" id="JBHTMB010000006">
    <property type="protein sequence ID" value="MFD1231752.1"/>
    <property type="molecule type" value="Genomic_DNA"/>
</dbReference>
<feature type="domain" description="SnoaL-like" evidence="1">
    <location>
        <begin position="13"/>
        <end position="96"/>
    </location>
</feature>
<reference evidence="3" key="1">
    <citation type="journal article" date="2019" name="Int. J. Syst. Evol. Microbiol.">
        <title>The Global Catalogue of Microorganisms (GCM) 10K type strain sequencing project: providing services to taxonomists for standard genome sequencing and annotation.</title>
        <authorList>
            <consortium name="The Broad Institute Genomics Platform"/>
            <consortium name="The Broad Institute Genome Sequencing Center for Infectious Disease"/>
            <person name="Wu L."/>
            <person name="Ma J."/>
        </authorList>
    </citation>
    <scope>NUCLEOTIDE SEQUENCE [LARGE SCALE GENOMIC DNA]</scope>
    <source>
        <strain evidence="3">CCUG 49018</strain>
    </source>
</reference>
<dbReference type="RefSeq" id="WP_013672458.1">
    <property type="nucleotide sequence ID" value="NZ_BAABKS010000080.1"/>
</dbReference>
<dbReference type="Proteomes" id="UP001597182">
    <property type="component" value="Unassembled WGS sequence"/>
</dbReference>
<gene>
    <name evidence="2" type="ORF">ACFQ34_00485</name>
</gene>
<comment type="caution">
    <text evidence="2">The sequence shown here is derived from an EMBL/GenBank/DDBJ whole genome shotgun (WGS) entry which is preliminary data.</text>
</comment>
<organism evidence="2 3">
    <name type="scientific">Pseudonocardia benzenivorans</name>
    <dbReference type="NCBI Taxonomy" id="228005"/>
    <lineage>
        <taxon>Bacteria</taxon>
        <taxon>Bacillati</taxon>
        <taxon>Actinomycetota</taxon>
        <taxon>Actinomycetes</taxon>
        <taxon>Pseudonocardiales</taxon>
        <taxon>Pseudonocardiaceae</taxon>
        <taxon>Pseudonocardia</taxon>
    </lineage>
</organism>
<accession>A0ABW3V9I5</accession>
<dbReference type="InterPro" id="IPR037401">
    <property type="entry name" value="SnoaL-like"/>
</dbReference>
<protein>
    <submittedName>
        <fullName evidence="2">Nuclear transport factor 2 family protein</fullName>
    </submittedName>
</protein>
<sequence length="127" mass="13688">MQTLGPPLTTAGRLVEAVAAQDFPAVHDCFTDAVRFRALLPRGPVETTGPEAATDRFRGWFGEPDELEVVDAAISTIAGKACLRWRLRLTTPTGASRLVEQHLFVSGDGRLDAVDLLCSGWMHGGAR</sequence>